<evidence type="ECO:0000256" key="6">
    <source>
        <dbReference type="SAM" id="MobiDB-lite"/>
    </source>
</evidence>
<feature type="compositionally biased region" description="Basic and acidic residues" evidence="6">
    <location>
        <begin position="451"/>
        <end position="461"/>
    </location>
</feature>
<dbReference type="SUPFAM" id="SSF46565">
    <property type="entry name" value="Chaperone J-domain"/>
    <property type="match status" value="1"/>
</dbReference>
<feature type="region of interest" description="Disordered" evidence="6">
    <location>
        <begin position="712"/>
        <end position="731"/>
    </location>
</feature>
<dbReference type="CDD" id="cd06257">
    <property type="entry name" value="DnaJ"/>
    <property type="match status" value="1"/>
</dbReference>
<organism evidence="8 9">
    <name type="scientific">Pomacea canaliculata</name>
    <name type="common">Golden apple snail</name>
    <dbReference type="NCBI Taxonomy" id="400727"/>
    <lineage>
        <taxon>Eukaryota</taxon>
        <taxon>Metazoa</taxon>
        <taxon>Spiralia</taxon>
        <taxon>Lophotrochozoa</taxon>
        <taxon>Mollusca</taxon>
        <taxon>Gastropoda</taxon>
        <taxon>Caenogastropoda</taxon>
        <taxon>Architaenioglossa</taxon>
        <taxon>Ampullarioidea</taxon>
        <taxon>Ampullariidae</taxon>
        <taxon>Pomacea</taxon>
    </lineage>
</organism>
<dbReference type="AlphaFoldDB" id="A0A2T7PES0"/>
<keyword evidence="9" id="KW-1185">Reference proteome</keyword>
<feature type="compositionally biased region" description="Basic and acidic residues" evidence="6">
    <location>
        <begin position="589"/>
        <end position="600"/>
    </location>
</feature>
<feature type="compositionally biased region" description="Basic residues" evidence="6">
    <location>
        <begin position="147"/>
        <end position="156"/>
    </location>
</feature>
<dbReference type="GO" id="GO:0036503">
    <property type="term" value="P:ERAD pathway"/>
    <property type="evidence" value="ECO:0007669"/>
    <property type="project" value="TreeGrafter"/>
</dbReference>
<dbReference type="GO" id="GO:0005783">
    <property type="term" value="C:endoplasmic reticulum"/>
    <property type="evidence" value="ECO:0007669"/>
    <property type="project" value="TreeGrafter"/>
</dbReference>
<name>A0A2T7PES0_POMCA</name>
<gene>
    <name evidence="8" type="ORF">C0Q70_07336</name>
</gene>
<evidence type="ECO:0000313" key="8">
    <source>
        <dbReference type="EMBL" id="PVD31910.1"/>
    </source>
</evidence>
<feature type="compositionally biased region" description="Polar residues" evidence="6">
    <location>
        <begin position="475"/>
        <end position="486"/>
    </location>
</feature>
<feature type="domain" description="J" evidence="7">
    <location>
        <begin position="2"/>
        <end position="70"/>
    </location>
</feature>
<feature type="compositionally biased region" description="Low complexity" evidence="6">
    <location>
        <begin position="127"/>
        <end position="138"/>
    </location>
</feature>
<evidence type="ECO:0000256" key="5">
    <source>
        <dbReference type="ARBA" id="ARBA00046365"/>
    </source>
</evidence>
<dbReference type="InterPro" id="IPR051948">
    <property type="entry name" value="Hsp70_co-chaperone_J-domain"/>
</dbReference>
<comment type="caution">
    <text evidence="8">The sequence shown here is derived from an EMBL/GenBank/DDBJ whole genome shotgun (WGS) entry which is preliminary data.</text>
</comment>
<dbReference type="GO" id="GO:0051087">
    <property type="term" value="F:protein-folding chaperone binding"/>
    <property type="evidence" value="ECO:0007669"/>
    <property type="project" value="TreeGrafter"/>
</dbReference>
<protein>
    <recommendedName>
        <fullName evidence="2">DnaJ homolog subfamily B member 9</fullName>
    </recommendedName>
    <alternativeName>
        <fullName evidence="3">Endoplasmic reticulum DNA J domain-containing protein 4</fullName>
    </alternativeName>
</protein>
<feature type="compositionally biased region" description="Gly residues" evidence="6">
    <location>
        <begin position="514"/>
        <end position="529"/>
    </location>
</feature>
<dbReference type="PRINTS" id="PR00625">
    <property type="entry name" value="JDOMAIN"/>
</dbReference>
<feature type="region of interest" description="Disordered" evidence="6">
    <location>
        <begin position="108"/>
        <end position="320"/>
    </location>
</feature>
<dbReference type="SMART" id="SM00271">
    <property type="entry name" value="DnaJ"/>
    <property type="match status" value="1"/>
</dbReference>
<dbReference type="PANTHER" id="PTHR44360:SF1">
    <property type="entry name" value="DNAJ HOMOLOG SUBFAMILY B MEMBER 9"/>
    <property type="match status" value="1"/>
</dbReference>
<evidence type="ECO:0000256" key="2">
    <source>
        <dbReference type="ARBA" id="ARBA00040158"/>
    </source>
</evidence>
<accession>A0A2T7PES0</accession>
<evidence type="ECO:0000313" key="9">
    <source>
        <dbReference type="Proteomes" id="UP000245119"/>
    </source>
</evidence>
<sequence>MRCLEILDLNPTATEDEIKKKYKTLALKYHPDKNKSEDATEQFQEIQYAYKYLQEGPEILDHHSEDDDDGIPIFFLMRLFPWLFQSYAGKRPTYPHFFMYDDYDTSSDEEYDTPDDEYKASNYKPTSDASSAQKSTSAKSRKSESKRQKKKRAKQKKREEKSAAAKTQKEKVQTSSDSSCRENPITAAAQTDQAKDDNSEKPDAGRQGCLASNKDNPVSADSAASEVLQAEEAKSGQPSIVRDNSQADTNAEVSKSSTKNTGAGQPQPLQPPRLPPKKSKQQIREEQRKREEKHAEEKARKQKEEEEEKERQRLLAELDTNMFMDSSGDFLTRDSEGVGNIKKRTVVYTSPEYDSQCEQRSERPVFTGPPSHNQPFGQSSFNQPFRAFRGGRDFRFPRGGPNRGFQFRPTFQTGNYPTKMEPSSQTWEEQMQMSERWEEQHRAGKSSQPDNDQKSHSDNHELFSAASARGPPESPQQTFHKQTDASMQDYRRVNQLTDPVPFRLNDPNVPQPTFGGGLSGPPGKHGGVPGAQASINAGSMQQAGAVNQPNGPHSAGKVVHNGFASDSLRGRGRENVGLNDTQKNNLLHGGDDRMHMEGKHNNPTRPTTGDVKASLPEKRDHGIFNGSRLEKVVERSSSISSDGSDFHQLPSKPHFSAGMRPPLNRPAVHSAVSGTPPLLPFPTPGLPPGFNQQNLPGFSPFVHQPIFTQRPVTPQPFVSQPAVSQRAPSSSQTILAAPSFVHMSHIGGPPFQPGPPGPQFVSPSQQASSQWTVHRPAQGQMPQRGSVPPFDSRPQPATSLHQAYKGSGGNGSDVFSSSHGLDDIDD</sequence>
<feature type="compositionally biased region" description="Basic and acidic residues" evidence="6">
    <location>
        <begin position="193"/>
        <end position="204"/>
    </location>
</feature>
<dbReference type="Proteomes" id="UP000245119">
    <property type="component" value="Linkage Group LG4"/>
</dbReference>
<dbReference type="STRING" id="400727.A0A2T7PES0"/>
<dbReference type="EMBL" id="PZQS01000004">
    <property type="protein sequence ID" value="PVD31910.1"/>
    <property type="molecule type" value="Genomic_DNA"/>
</dbReference>
<feature type="compositionally biased region" description="Low complexity" evidence="6">
    <location>
        <begin position="397"/>
        <end position="409"/>
    </location>
</feature>
<dbReference type="PANTHER" id="PTHR44360">
    <property type="entry name" value="DNAJ HOMOLOG SUBFAMILY B MEMBER 9"/>
    <property type="match status" value="1"/>
</dbReference>
<evidence type="ECO:0000259" key="7">
    <source>
        <dbReference type="PROSITE" id="PS50076"/>
    </source>
</evidence>
<proteinExistence type="predicted"/>
<comment type="subunit">
    <text evidence="5">Interacts with HSPA5/BiP; interaction is direct. Interacts with ERN1/IRE1 (via the luminal region). Interacts with DERL1.</text>
</comment>
<feature type="compositionally biased region" description="Basic and acidic residues" evidence="6">
    <location>
        <begin position="157"/>
        <end position="172"/>
    </location>
</feature>
<evidence type="ECO:0000256" key="3">
    <source>
        <dbReference type="ARBA" id="ARBA00041533"/>
    </source>
</evidence>
<dbReference type="Pfam" id="PF00226">
    <property type="entry name" value="DnaJ"/>
    <property type="match status" value="1"/>
</dbReference>
<dbReference type="PROSITE" id="PS50076">
    <property type="entry name" value="DNAJ_2"/>
    <property type="match status" value="1"/>
</dbReference>
<feature type="compositionally biased region" description="Polar residues" evidence="6">
    <location>
        <begin position="236"/>
        <end position="264"/>
    </location>
</feature>
<feature type="region of interest" description="Disordered" evidence="6">
    <location>
        <begin position="744"/>
        <end position="826"/>
    </location>
</feature>
<dbReference type="InterPro" id="IPR036869">
    <property type="entry name" value="J_dom_sf"/>
</dbReference>
<feature type="compositionally biased region" description="Polar residues" evidence="6">
    <location>
        <begin position="370"/>
        <end position="383"/>
    </location>
</feature>
<dbReference type="GO" id="GO:0051787">
    <property type="term" value="F:misfolded protein binding"/>
    <property type="evidence" value="ECO:0007669"/>
    <property type="project" value="TreeGrafter"/>
</dbReference>
<evidence type="ECO:0000256" key="4">
    <source>
        <dbReference type="ARBA" id="ARBA00045428"/>
    </source>
</evidence>
<feature type="compositionally biased region" description="Basic and acidic residues" evidence="6">
    <location>
        <begin position="282"/>
        <end position="316"/>
    </location>
</feature>
<feature type="compositionally biased region" description="Polar residues" evidence="6">
    <location>
        <begin position="410"/>
        <end position="433"/>
    </location>
</feature>
<dbReference type="InterPro" id="IPR001623">
    <property type="entry name" value="DnaJ_domain"/>
</dbReference>
<evidence type="ECO:0000256" key="1">
    <source>
        <dbReference type="ARBA" id="ARBA00023186"/>
    </source>
</evidence>
<dbReference type="Gene3D" id="1.10.287.110">
    <property type="entry name" value="DnaJ domain"/>
    <property type="match status" value="1"/>
</dbReference>
<feature type="region of interest" description="Disordered" evidence="6">
    <location>
        <begin position="351"/>
        <end position="533"/>
    </location>
</feature>
<comment type="function">
    <text evidence="4">Co-chaperone for Hsp70 protein HSPA5/BiP that acts as a key repressor of the ERN1/IRE1-mediated unfolded protein response (UPR). J domain-containing co-chaperones stimulate the ATPase activity of Hsp70 proteins and are required for efficient substrate recognition by Hsp70 proteins. In the unstressed endoplasmic reticulum, interacts with the luminal region of ERN1/IRE1 and selectively recruits HSPA5/BiP: HSPA5/BiP disrupts the dimerization of the active ERN1/IRE1 luminal region, thereby inactivating ERN1/IRE1. Also involved in endoplasmic reticulum-associated degradation (ERAD) of misfolded proteins. Required for survival of B-cell progenitors and normal antibody production.</text>
</comment>
<keyword evidence="1" id="KW-0143">Chaperone</keyword>
<dbReference type="OrthoDB" id="10250354at2759"/>
<reference evidence="8 9" key="1">
    <citation type="submission" date="2018-04" db="EMBL/GenBank/DDBJ databases">
        <title>The genome of golden apple snail Pomacea canaliculata provides insight into stress tolerance and invasive adaptation.</title>
        <authorList>
            <person name="Liu C."/>
            <person name="Liu B."/>
            <person name="Ren Y."/>
            <person name="Zhang Y."/>
            <person name="Wang H."/>
            <person name="Li S."/>
            <person name="Jiang F."/>
            <person name="Yin L."/>
            <person name="Zhang G."/>
            <person name="Qian W."/>
            <person name="Fan W."/>
        </authorList>
    </citation>
    <scope>NUCLEOTIDE SEQUENCE [LARGE SCALE GENOMIC DNA]</scope>
    <source>
        <strain evidence="8">SZHN2017</strain>
        <tissue evidence="8">Muscle</tissue>
    </source>
</reference>
<feature type="region of interest" description="Disordered" evidence="6">
    <location>
        <begin position="569"/>
        <end position="621"/>
    </location>
</feature>